<name>A0A421BMF0_9RHOB</name>
<dbReference type="RefSeq" id="WP_121534081.1">
    <property type="nucleotide sequence ID" value="NZ_RCHI01000012.1"/>
</dbReference>
<evidence type="ECO:0000256" key="2">
    <source>
        <dbReference type="ARBA" id="ARBA00022448"/>
    </source>
</evidence>
<gene>
    <name evidence="6" type="ORF">DYS74_12780</name>
</gene>
<dbReference type="EMBL" id="RCHI01000012">
    <property type="protein sequence ID" value="RLL64096.1"/>
    <property type="molecule type" value="Genomic_DNA"/>
</dbReference>
<dbReference type="GO" id="GO:0012505">
    <property type="term" value="C:endomembrane system"/>
    <property type="evidence" value="ECO:0007669"/>
    <property type="project" value="UniProtKB-SubCell"/>
</dbReference>
<keyword evidence="5" id="KW-0472">Membrane</keyword>
<organism evidence="6 7">
    <name type="scientific">Paenirhodobacter hankyongi</name>
    <dbReference type="NCBI Taxonomy" id="2294033"/>
    <lineage>
        <taxon>Bacteria</taxon>
        <taxon>Pseudomonadati</taxon>
        <taxon>Pseudomonadota</taxon>
        <taxon>Alphaproteobacteria</taxon>
        <taxon>Rhodobacterales</taxon>
        <taxon>Rhodobacter group</taxon>
        <taxon>Paenirhodobacter</taxon>
    </lineage>
</organism>
<dbReference type="Gene3D" id="3.40.190.10">
    <property type="entry name" value="Periplasmic binding protein-like II"/>
    <property type="match status" value="2"/>
</dbReference>
<evidence type="ECO:0000313" key="7">
    <source>
        <dbReference type="Proteomes" id="UP000279673"/>
    </source>
</evidence>
<evidence type="ECO:0000256" key="4">
    <source>
        <dbReference type="ARBA" id="ARBA00022519"/>
    </source>
</evidence>
<dbReference type="AlphaFoldDB" id="A0A421BMF0"/>
<keyword evidence="7" id="KW-1185">Reference proteome</keyword>
<keyword evidence="3" id="KW-1003">Cell membrane</keyword>
<evidence type="ECO:0000256" key="3">
    <source>
        <dbReference type="ARBA" id="ARBA00022475"/>
    </source>
</evidence>
<dbReference type="InterPro" id="IPR044527">
    <property type="entry name" value="NrtA/CpmA_ABC-bd_dom"/>
</dbReference>
<sequence length="392" mass="41463">MTETLRLGYIPLIDAAPFFIAQSLGFAEAEGLVLDLRPAPSWSALRDMLAMGAVEAAQMLSPVPVAAALGLGASQARFEALQLLNANGDVIGVSRALAATMRAAGHPFDFADARTAGAALLAAAGARLRIGVPFPFSMHAELVHYWLENLGLPLPAELDIRTVPPPRMTEALAAGEIDAFAVGEPWGSQAVERGVGELLLPGTAIWAFAPEKVLAVRQGWADENEDLAGRLMRAVWHACGWLGAPENRFLVSDLLSGPDRLPIAAEVIDRALSGRMVISAEGEERESANMIVFSGGAATFPWRSQAAWIGAQLARRYGLDPVAAAQSAAEVYRPDLYRRHLRAAGADLPGASAKLEGALTAPTAVASERGQMILPADRFFDCRIFDPDAAGA</sequence>
<keyword evidence="2" id="KW-0813">Transport</keyword>
<protein>
    <submittedName>
        <fullName evidence="6">ABC transporter substrate-binding protein</fullName>
    </submittedName>
</protein>
<dbReference type="Proteomes" id="UP000279673">
    <property type="component" value="Unassembled WGS sequence"/>
</dbReference>
<dbReference type="SUPFAM" id="SSF53850">
    <property type="entry name" value="Periplasmic binding protein-like II"/>
    <property type="match status" value="1"/>
</dbReference>
<reference evidence="6 7" key="1">
    <citation type="submission" date="2018-10" db="EMBL/GenBank/DDBJ databases">
        <title>Rhodobacter sp . BO-81.</title>
        <authorList>
            <person name="Im W.T."/>
        </authorList>
    </citation>
    <scope>NUCLEOTIDE SEQUENCE [LARGE SCALE GENOMIC DNA]</scope>
    <source>
        <strain evidence="6 7">BO-81</strain>
    </source>
</reference>
<dbReference type="PANTHER" id="PTHR30024">
    <property type="entry name" value="ALIPHATIC SULFONATES-BINDING PROTEIN-RELATED"/>
    <property type="match status" value="1"/>
</dbReference>
<evidence type="ECO:0000256" key="5">
    <source>
        <dbReference type="ARBA" id="ARBA00023136"/>
    </source>
</evidence>
<dbReference type="CDD" id="cd13553">
    <property type="entry name" value="PBP2_NrtA_CpmA_like"/>
    <property type="match status" value="1"/>
</dbReference>
<dbReference type="Pfam" id="PF13379">
    <property type="entry name" value="NMT1_2"/>
    <property type="match status" value="1"/>
</dbReference>
<proteinExistence type="predicted"/>
<evidence type="ECO:0000313" key="6">
    <source>
        <dbReference type="EMBL" id="RLL64096.1"/>
    </source>
</evidence>
<comment type="subcellular location">
    <subcellularLocation>
        <location evidence="1">Endomembrane system</location>
    </subcellularLocation>
</comment>
<evidence type="ECO:0000256" key="1">
    <source>
        <dbReference type="ARBA" id="ARBA00004308"/>
    </source>
</evidence>
<dbReference type="PANTHER" id="PTHR30024:SF43">
    <property type="entry name" value="BLL4572 PROTEIN"/>
    <property type="match status" value="1"/>
</dbReference>
<comment type="caution">
    <text evidence="6">The sequence shown here is derived from an EMBL/GenBank/DDBJ whole genome shotgun (WGS) entry which is preliminary data.</text>
</comment>
<accession>A0A421BMF0</accession>
<keyword evidence="4" id="KW-0997">Cell inner membrane</keyword>